<reference evidence="4 5" key="1">
    <citation type="submission" date="2021-06" db="EMBL/GenBank/DDBJ databases">
        <title>Complete genome of Haloferula helveola possessing various polysaccharide degrading enzymes.</title>
        <authorList>
            <person name="Takami H."/>
            <person name="Huang C."/>
            <person name="Hamasaki K."/>
        </authorList>
    </citation>
    <scope>NUCLEOTIDE SEQUENCE [LARGE SCALE GENOMIC DNA]</scope>
    <source>
        <strain evidence="4 5">CN-1</strain>
    </source>
</reference>
<evidence type="ECO:0000256" key="2">
    <source>
        <dbReference type="SAM" id="MobiDB-lite"/>
    </source>
</evidence>
<organism evidence="4 5">
    <name type="scientific">Haloferula helveola</name>
    <dbReference type="NCBI Taxonomy" id="490095"/>
    <lineage>
        <taxon>Bacteria</taxon>
        <taxon>Pseudomonadati</taxon>
        <taxon>Verrucomicrobiota</taxon>
        <taxon>Verrucomicrobiia</taxon>
        <taxon>Verrucomicrobiales</taxon>
        <taxon>Verrucomicrobiaceae</taxon>
        <taxon>Haloferula</taxon>
    </lineage>
</organism>
<dbReference type="Pfam" id="PF13145">
    <property type="entry name" value="Rotamase_2"/>
    <property type="match status" value="1"/>
</dbReference>
<dbReference type="RefSeq" id="WP_338686329.1">
    <property type="nucleotide sequence ID" value="NZ_AP024702.1"/>
</dbReference>
<keyword evidence="1" id="KW-0413">Isomerase</keyword>
<dbReference type="Gene3D" id="3.10.50.40">
    <property type="match status" value="1"/>
</dbReference>
<accession>A0ABN6HAS9</accession>
<dbReference type="EMBL" id="AP024702">
    <property type="protein sequence ID" value="BCX49644.1"/>
    <property type="molecule type" value="Genomic_DNA"/>
</dbReference>
<dbReference type="Proteomes" id="UP001374893">
    <property type="component" value="Chromosome"/>
</dbReference>
<feature type="region of interest" description="Disordered" evidence="2">
    <location>
        <begin position="148"/>
        <end position="180"/>
    </location>
</feature>
<keyword evidence="5" id="KW-1185">Reference proteome</keyword>
<sequence>MKILKEPLLHFVLIGALLFALYQANEPEAGEPGENEIVVSPGRIAQLSTIFHKTWQRPPTRGELEGLIDDFILEEIYYREATAAGLDHNDTLIRRRLRQKMEFLSDEIGVSAATDDELREFVSADPERFGRPTEFTFRQVFFNPSKLGEDPDGAINSTKAEFDDGNEPEGHPTLLPSDMTGATPDRIAATFGEDFARAIEPLEVGEWSEPIRSGFGIHFVRVDERTEPVLPPLDEIRNEAVREWEHDRRMAFRERFQAELLDKYEVTVEWPATDNPEG</sequence>
<evidence type="ECO:0000313" key="4">
    <source>
        <dbReference type="EMBL" id="BCX49644.1"/>
    </source>
</evidence>
<protein>
    <recommendedName>
        <fullName evidence="3">PpiC domain-containing protein</fullName>
    </recommendedName>
</protein>
<evidence type="ECO:0000256" key="1">
    <source>
        <dbReference type="PROSITE-ProRule" id="PRU00278"/>
    </source>
</evidence>
<dbReference type="PROSITE" id="PS50198">
    <property type="entry name" value="PPIC_PPIASE_2"/>
    <property type="match status" value="1"/>
</dbReference>
<dbReference type="InterPro" id="IPR000297">
    <property type="entry name" value="PPIase_PpiC"/>
</dbReference>
<proteinExistence type="predicted"/>
<evidence type="ECO:0000313" key="5">
    <source>
        <dbReference type="Proteomes" id="UP001374893"/>
    </source>
</evidence>
<dbReference type="SUPFAM" id="SSF54534">
    <property type="entry name" value="FKBP-like"/>
    <property type="match status" value="1"/>
</dbReference>
<gene>
    <name evidence="4" type="ORF">HAHE_35520</name>
</gene>
<evidence type="ECO:0000259" key="3">
    <source>
        <dbReference type="PROSITE" id="PS50198"/>
    </source>
</evidence>
<feature type="domain" description="PpiC" evidence="3">
    <location>
        <begin position="132"/>
        <end position="224"/>
    </location>
</feature>
<keyword evidence="1" id="KW-0697">Rotamase</keyword>
<dbReference type="InterPro" id="IPR046357">
    <property type="entry name" value="PPIase_dom_sf"/>
</dbReference>
<name>A0ABN6HAS9_9BACT</name>